<dbReference type="EMBL" id="SUNJ01007823">
    <property type="protein sequence ID" value="TPP61712.1"/>
    <property type="molecule type" value="Genomic_DNA"/>
</dbReference>
<gene>
    <name evidence="2" type="ORF">FGIG_12569</name>
</gene>
<proteinExistence type="predicted"/>
<feature type="region of interest" description="Disordered" evidence="1">
    <location>
        <begin position="1"/>
        <end position="42"/>
    </location>
</feature>
<protein>
    <submittedName>
        <fullName evidence="2">Uncharacterized protein</fullName>
    </submittedName>
</protein>
<dbReference type="Proteomes" id="UP000316759">
    <property type="component" value="Unassembled WGS sequence"/>
</dbReference>
<feature type="region of interest" description="Disordered" evidence="1">
    <location>
        <begin position="63"/>
        <end position="84"/>
    </location>
</feature>
<organism evidence="2 3">
    <name type="scientific">Fasciola gigantica</name>
    <name type="common">Giant liver fluke</name>
    <dbReference type="NCBI Taxonomy" id="46835"/>
    <lineage>
        <taxon>Eukaryota</taxon>
        <taxon>Metazoa</taxon>
        <taxon>Spiralia</taxon>
        <taxon>Lophotrochozoa</taxon>
        <taxon>Platyhelminthes</taxon>
        <taxon>Trematoda</taxon>
        <taxon>Digenea</taxon>
        <taxon>Plagiorchiida</taxon>
        <taxon>Echinostomata</taxon>
        <taxon>Echinostomatoidea</taxon>
        <taxon>Fasciolidae</taxon>
        <taxon>Fasciola</taxon>
    </lineage>
</organism>
<dbReference type="AlphaFoldDB" id="A0A504YIY1"/>
<comment type="caution">
    <text evidence="2">The sequence shown here is derived from an EMBL/GenBank/DDBJ whole genome shotgun (WGS) entry which is preliminary data.</text>
</comment>
<evidence type="ECO:0000313" key="3">
    <source>
        <dbReference type="Proteomes" id="UP000316759"/>
    </source>
</evidence>
<reference evidence="2 3" key="1">
    <citation type="submission" date="2019-04" db="EMBL/GenBank/DDBJ databases">
        <title>Annotation for the trematode Fasciola gigantica.</title>
        <authorList>
            <person name="Choi Y.-J."/>
        </authorList>
    </citation>
    <scope>NUCLEOTIDE SEQUENCE [LARGE SCALE GENOMIC DNA]</scope>
    <source>
        <strain evidence="2">Uganda_cow_1</strain>
    </source>
</reference>
<accession>A0A504YIY1</accession>
<name>A0A504YIY1_FASGI</name>
<evidence type="ECO:0000313" key="2">
    <source>
        <dbReference type="EMBL" id="TPP61712.1"/>
    </source>
</evidence>
<evidence type="ECO:0000256" key="1">
    <source>
        <dbReference type="SAM" id="MobiDB-lite"/>
    </source>
</evidence>
<sequence>MATGSELPKDEEGFTIRPSDPWAEPTCEDQSDQGVSDSDSDVDIVGRTFKGLKVNIRPPGDFVPGMATLPSPKKPSPGSRYSNTTRLSVRGRDLLLVDLRGSKHGRNGVSARSVNLTKAHPNQTTTNLLQVLPTAPALPPPPPAANNGPSDELSFLMDSKEPKASVVRPRASGVHTWSRSEWQIHMFVY</sequence>
<keyword evidence="3" id="KW-1185">Reference proteome</keyword>